<dbReference type="STRING" id="215243.A0A0D2D0T8"/>
<name>A0A0D2D0T8_9EURO</name>
<feature type="chain" id="PRO_5002255545" description="FAS1 domain-containing protein" evidence="1">
    <location>
        <begin position="30"/>
        <end position="382"/>
    </location>
</feature>
<dbReference type="GeneID" id="27362887"/>
<dbReference type="EMBL" id="KN847347">
    <property type="protein sequence ID" value="KIW36908.1"/>
    <property type="molecule type" value="Genomic_DNA"/>
</dbReference>
<sequence length="382" mass="40001">MLTMFRKIGALSALATATAAAIGTQEGQALPTLVDLVNQTHGFSYLNTYLEMFPEVRDSVASLTNITVLAPSDTAIWKFIETPRYAELEEGGADYLQALLSYHILNGVHDNISEYGPLTTLLSSPKYTNTTAGQVVFAYYNDHGFEVAIASGNDSVAGTLGGKPIPFQGGVVYPINDVLTIPGPLSKEVSGSFNGTSFVNALDKSGLTGEMNDLKDATFFVPKNAGFESVSQSLSALSPEALASILKYHVVPDFLGYYDSLENGTTLTTLQGQKLTIFVNEAEEMFVNGAGINIVNIPVANGIAIVIDNVLNPEATVKPPTKDAEDGVAAFPTGQGAGTSEGITSTTTEAAVATYTGAANPLSIGAISLYTLVGAAMFTIAL</sequence>
<evidence type="ECO:0000259" key="2">
    <source>
        <dbReference type="PROSITE" id="PS50213"/>
    </source>
</evidence>
<feature type="domain" description="FAS1" evidence="2">
    <location>
        <begin position="30"/>
        <end position="179"/>
    </location>
</feature>
<feature type="signal peptide" evidence="1">
    <location>
        <begin position="1"/>
        <end position="29"/>
    </location>
</feature>
<evidence type="ECO:0000313" key="4">
    <source>
        <dbReference type="Proteomes" id="UP000053342"/>
    </source>
</evidence>
<reference evidence="3 4" key="1">
    <citation type="submission" date="2015-01" db="EMBL/GenBank/DDBJ databases">
        <title>The Genome Sequence of Exophiala oligosperma CBS72588.</title>
        <authorList>
            <consortium name="The Broad Institute Genomics Platform"/>
            <person name="Cuomo C."/>
            <person name="de Hoog S."/>
            <person name="Gorbushina A."/>
            <person name="Stielow B."/>
            <person name="Teixiera M."/>
            <person name="Abouelleil A."/>
            <person name="Chapman S.B."/>
            <person name="Priest M."/>
            <person name="Young S.K."/>
            <person name="Wortman J."/>
            <person name="Nusbaum C."/>
            <person name="Birren B."/>
        </authorList>
    </citation>
    <scope>NUCLEOTIDE SEQUENCE [LARGE SCALE GENOMIC DNA]</scope>
    <source>
        <strain evidence="3 4">CBS 72588</strain>
    </source>
</reference>
<dbReference type="PANTHER" id="PTHR10900:SF77">
    <property type="entry name" value="FI19380P1"/>
    <property type="match status" value="1"/>
</dbReference>
<keyword evidence="1" id="KW-0732">Signal</keyword>
<dbReference type="Gene3D" id="2.30.180.10">
    <property type="entry name" value="FAS1 domain"/>
    <property type="match status" value="2"/>
</dbReference>
<dbReference type="GO" id="GO:0000329">
    <property type="term" value="C:fungal-type vacuole membrane"/>
    <property type="evidence" value="ECO:0007669"/>
    <property type="project" value="TreeGrafter"/>
</dbReference>
<dbReference type="HOGENOM" id="CLU_031281_2_2_1"/>
<dbReference type="OrthoDB" id="286301at2759"/>
<dbReference type="GO" id="GO:0016236">
    <property type="term" value="P:macroautophagy"/>
    <property type="evidence" value="ECO:0007669"/>
    <property type="project" value="TreeGrafter"/>
</dbReference>
<dbReference type="InterPro" id="IPR000782">
    <property type="entry name" value="FAS1_domain"/>
</dbReference>
<dbReference type="PANTHER" id="PTHR10900">
    <property type="entry name" value="PERIOSTIN-RELATED"/>
    <property type="match status" value="1"/>
</dbReference>
<keyword evidence="4" id="KW-1185">Reference proteome</keyword>
<protein>
    <recommendedName>
        <fullName evidence="2">FAS1 domain-containing protein</fullName>
    </recommendedName>
</protein>
<accession>A0A0D2D0T8</accession>
<proteinExistence type="predicted"/>
<dbReference type="InterPro" id="IPR050904">
    <property type="entry name" value="Adhesion/Biosynth-related"/>
</dbReference>
<dbReference type="AlphaFoldDB" id="A0A0D2D0T8"/>
<dbReference type="VEuPathDB" id="FungiDB:PV06_10813"/>
<gene>
    <name evidence="3" type="ORF">PV06_10813</name>
</gene>
<dbReference type="RefSeq" id="XP_016257124.1">
    <property type="nucleotide sequence ID" value="XM_016412399.1"/>
</dbReference>
<evidence type="ECO:0000256" key="1">
    <source>
        <dbReference type="SAM" id="SignalP"/>
    </source>
</evidence>
<feature type="domain" description="FAS1" evidence="2">
    <location>
        <begin position="182"/>
        <end position="311"/>
    </location>
</feature>
<dbReference type="Proteomes" id="UP000053342">
    <property type="component" value="Unassembled WGS sequence"/>
</dbReference>
<dbReference type="PROSITE" id="PS50213">
    <property type="entry name" value="FAS1"/>
    <property type="match status" value="2"/>
</dbReference>
<dbReference type="SMART" id="SM00554">
    <property type="entry name" value="FAS1"/>
    <property type="match status" value="2"/>
</dbReference>
<dbReference type="InterPro" id="IPR036378">
    <property type="entry name" value="FAS1_dom_sf"/>
</dbReference>
<organism evidence="3 4">
    <name type="scientific">Exophiala oligosperma</name>
    <dbReference type="NCBI Taxonomy" id="215243"/>
    <lineage>
        <taxon>Eukaryota</taxon>
        <taxon>Fungi</taxon>
        <taxon>Dikarya</taxon>
        <taxon>Ascomycota</taxon>
        <taxon>Pezizomycotina</taxon>
        <taxon>Eurotiomycetes</taxon>
        <taxon>Chaetothyriomycetidae</taxon>
        <taxon>Chaetothyriales</taxon>
        <taxon>Herpotrichiellaceae</taxon>
        <taxon>Exophiala</taxon>
    </lineage>
</organism>
<dbReference type="SUPFAM" id="SSF82153">
    <property type="entry name" value="FAS1 domain"/>
    <property type="match status" value="2"/>
</dbReference>
<evidence type="ECO:0000313" key="3">
    <source>
        <dbReference type="EMBL" id="KIW36908.1"/>
    </source>
</evidence>
<dbReference type="Pfam" id="PF02469">
    <property type="entry name" value="Fasciclin"/>
    <property type="match status" value="2"/>
</dbReference>